<dbReference type="GO" id="GO:0006629">
    <property type="term" value="P:lipid metabolic process"/>
    <property type="evidence" value="ECO:0007669"/>
    <property type="project" value="InterPro"/>
</dbReference>
<feature type="signal peptide" evidence="1">
    <location>
        <begin position="1"/>
        <end position="23"/>
    </location>
</feature>
<sequence>MKCFILFLVTVWLQCAFSGTGSAEMPLGSLGYSPEDTKPVLQQKTEYNRAYWTLFSLIASSAAYAPDNGIEAVYLKDHGWEFAPNRITDGKTTVHFITARGMMADGKPLYVIAFRGSADKKDWAADFVTGQVVYGGKTLEESEKISGSLLGGSKERDAIRAAAKRAGFARPPRVHKGFNSYADLTLRMLLTSGSYEFLEQYRKEKEARLLLTGHSLGGAVATLVGQRLIDFGFAPDRLQVITFGAPAVGNTPFAQMYGDRLDLIRVTNSEDPVPLTLQAVLRNYKQFGKEVRFRIPRTFNNMNHFLHLYLDAGLKNYYSAFDDTAKQGLIQKETDEQHTAADKPKVLLYVEGSGSGKKRSNTDVKTTMELLERFILNEYKALFPNYVVVRTPQDPYEALHTQAADYLLQVKFDAVTNQNNNNWFLTVEQTVTDKNGNVLLADTASRRTSPLAGNILAAMEVIGVQKTELLRQMPWLRKDAER</sequence>
<dbReference type="AlphaFoldDB" id="A0A1G6I0Z6"/>
<gene>
    <name evidence="3" type="ORF">SAMN04487864_101360</name>
</gene>
<dbReference type="SUPFAM" id="SSF53474">
    <property type="entry name" value="alpha/beta-Hydrolases"/>
    <property type="match status" value="1"/>
</dbReference>
<dbReference type="InterPro" id="IPR002921">
    <property type="entry name" value="Fungal_lipase-type"/>
</dbReference>
<reference evidence="4" key="1">
    <citation type="submission" date="2016-10" db="EMBL/GenBank/DDBJ databases">
        <authorList>
            <person name="Varghese N."/>
            <person name="Submissions S."/>
        </authorList>
    </citation>
    <scope>NUCLEOTIDE SEQUENCE [LARGE SCALE GENOMIC DNA]</scope>
    <source>
        <strain evidence="4">DSM 11005</strain>
    </source>
</reference>
<evidence type="ECO:0000313" key="4">
    <source>
        <dbReference type="Proteomes" id="UP000198943"/>
    </source>
</evidence>
<dbReference type="OrthoDB" id="5522031at2"/>
<name>A0A1G6I0Z6_9FIRM</name>
<evidence type="ECO:0000259" key="2">
    <source>
        <dbReference type="Pfam" id="PF01764"/>
    </source>
</evidence>
<dbReference type="InterPro" id="IPR029058">
    <property type="entry name" value="AB_hydrolase_fold"/>
</dbReference>
<feature type="domain" description="Fungal lipase-type" evidence="2">
    <location>
        <begin position="111"/>
        <end position="275"/>
    </location>
</feature>
<accession>A0A1G6I0Z6</accession>
<dbReference type="PANTHER" id="PTHR45856:SF21">
    <property type="entry name" value="FUNGAL LIPASE-LIKE DOMAIN-CONTAINING PROTEIN"/>
    <property type="match status" value="1"/>
</dbReference>
<keyword evidence="4" id="KW-1185">Reference proteome</keyword>
<evidence type="ECO:0000313" key="3">
    <source>
        <dbReference type="EMBL" id="SDB99735.1"/>
    </source>
</evidence>
<keyword evidence="1" id="KW-0732">Signal</keyword>
<dbReference type="CDD" id="cd00519">
    <property type="entry name" value="Lipase_3"/>
    <property type="match status" value="1"/>
</dbReference>
<proteinExistence type="predicted"/>
<dbReference type="EMBL" id="FMYW01000001">
    <property type="protein sequence ID" value="SDB99735.1"/>
    <property type="molecule type" value="Genomic_DNA"/>
</dbReference>
<organism evidence="3 4">
    <name type="scientific">Succiniclasticum ruminis</name>
    <dbReference type="NCBI Taxonomy" id="40841"/>
    <lineage>
        <taxon>Bacteria</taxon>
        <taxon>Bacillati</taxon>
        <taxon>Bacillota</taxon>
        <taxon>Negativicutes</taxon>
        <taxon>Acidaminococcales</taxon>
        <taxon>Acidaminococcaceae</taxon>
        <taxon>Succiniclasticum</taxon>
    </lineage>
</organism>
<dbReference type="Gene3D" id="3.40.50.1820">
    <property type="entry name" value="alpha/beta hydrolase"/>
    <property type="match status" value="1"/>
</dbReference>
<dbReference type="RefSeq" id="WP_093729111.1">
    <property type="nucleotide sequence ID" value="NZ_FMYW01000001.1"/>
</dbReference>
<dbReference type="Pfam" id="PF01764">
    <property type="entry name" value="Lipase_3"/>
    <property type="match status" value="1"/>
</dbReference>
<feature type="chain" id="PRO_5011746525" evidence="1">
    <location>
        <begin position="24"/>
        <end position="482"/>
    </location>
</feature>
<evidence type="ECO:0000256" key="1">
    <source>
        <dbReference type="SAM" id="SignalP"/>
    </source>
</evidence>
<dbReference type="InterPro" id="IPR051218">
    <property type="entry name" value="Sec_MonoDiacylglyc_Lipase"/>
</dbReference>
<dbReference type="Proteomes" id="UP000198943">
    <property type="component" value="Unassembled WGS sequence"/>
</dbReference>
<protein>
    <submittedName>
        <fullName evidence="3">Lipase (Class 3)</fullName>
    </submittedName>
</protein>
<dbReference type="PANTHER" id="PTHR45856">
    <property type="entry name" value="ALPHA/BETA-HYDROLASES SUPERFAMILY PROTEIN"/>
    <property type="match status" value="1"/>
</dbReference>